<evidence type="ECO:0007829" key="4">
    <source>
        <dbReference type="PeptideAtlas" id="A0A804PNP1"/>
    </source>
</evidence>
<keyword evidence="4" id="KW-1267">Proteomics identification</keyword>
<dbReference type="Gramene" id="Zm00001eb256050_T001">
    <property type="protein sequence ID" value="Zm00001eb256050_P001"/>
    <property type="gene ID" value="Zm00001eb256050"/>
</dbReference>
<dbReference type="Proteomes" id="UP000007305">
    <property type="component" value="Chromosome 5"/>
</dbReference>
<evidence type="ECO:0000313" key="2">
    <source>
        <dbReference type="EnsemblPlants" id="Zm00001eb256050_P001"/>
    </source>
</evidence>
<dbReference type="InParanoid" id="A0A804PNP1"/>
<feature type="region of interest" description="Disordered" evidence="1">
    <location>
        <begin position="222"/>
        <end position="262"/>
    </location>
</feature>
<name>A0A804PNP1_MAIZE</name>
<evidence type="ECO:0000313" key="3">
    <source>
        <dbReference type="Proteomes" id="UP000007305"/>
    </source>
</evidence>
<dbReference type="EnsemblPlants" id="Zm00001eb256050_T001">
    <property type="protein sequence ID" value="Zm00001eb256050_P001"/>
    <property type="gene ID" value="Zm00001eb256050"/>
</dbReference>
<organism evidence="2 3">
    <name type="scientific">Zea mays</name>
    <name type="common">Maize</name>
    <dbReference type="NCBI Taxonomy" id="4577"/>
    <lineage>
        <taxon>Eukaryota</taxon>
        <taxon>Viridiplantae</taxon>
        <taxon>Streptophyta</taxon>
        <taxon>Embryophyta</taxon>
        <taxon>Tracheophyta</taxon>
        <taxon>Spermatophyta</taxon>
        <taxon>Magnoliopsida</taxon>
        <taxon>Liliopsida</taxon>
        <taxon>Poales</taxon>
        <taxon>Poaceae</taxon>
        <taxon>PACMAD clade</taxon>
        <taxon>Panicoideae</taxon>
        <taxon>Andropogonodae</taxon>
        <taxon>Andropogoneae</taxon>
        <taxon>Tripsacinae</taxon>
        <taxon>Zea</taxon>
    </lineage>
</organism>
<dbReference type="AlphaFoldDB" id="A0A804PNP1"/>
<feature type="compositionally biased region" description="Basic residues" evidence="1">
    <location>
        <begin position="233"/>
        <end position="262"/>
    </location>
</feature>
<evidence type="ECO:0000256" key="1">
    <source>
        <dbReference type="SAM" id="MobiDB-lite"/>
    </source>
</evidence>
<reference evidence="3" key="1">
    <citation type="journal article" date="2009" name="Science">
        <title>The B73 maize genome: complexity, diversity, and dynamics.</title>
        <authorList>
            <person name="Schnable P.S."/>
            <person name="Ware D."/>
            <person name="Fulton R.S."/>
            <person name="Stein J.C."/>
            <person name="Wei F."/>
            <person name="Pasternak S."/>
            <person name="Liang C."/>
            <person name="Zhang J."/>
            <person name="Fulton L."/>
            <person name="Graves T.A."/>
            <person name="Minx P."/>
            <person name="Reily A.D."/>
            <person name="Courtney L."/>
            <person name="Kruchowski S.S."/>
            <person name="Tomlinson C."/>
            <person name="Strong C."/>
            <person name="Delehaunty K."/>
            <person name="Fronick C."/>
            <person name="Courtney B."/>
            <person name="Rock S.M."/>
            <person name="Belter E."/>
            <person name="Du F."/>
            <person name="Kim K."/>
            <person name="Abbott R.M."/>
            <person name="Cotton M."/>
            <person name="Levy A."/>
            <person name="Marchetto P."/>
            <person name="Ochoa K."/>
            <person name="Jackson S.M."/>
            <person name="Gillam B."/>
            <person name="Chen W."/>
            <person name="Yan L."/>
            <person name="Higginbotham J."/>
            <person name="Cardenas M."/>
            <person name="Waligorski J."/>
            <person name="Applebaum E."/>
            <person name="Phelps L."/>
            <person name="Falcone J."/>
            <person name="Kanchi K."/>
            <person name="Thane T."/>
            <person name="Scimone A."/>
            <person name="Thane N."/>
            <person name="Henke J."/>
            <person name="Wang T."/>
            <person name="Ruppert J."/>
            <person name="Shah N."/>
            <person name="Rotter K."/>
            <person name="Hodges J."/>
            <person name="Ingenthron E."/>
            <person name="Cordes M."/>
            <person name="Kohlberg S."/>
            <person name="Sgro J."/>
            <person name="Delgado B."/>
            <person name="Mead K."/>
            <person name="Chinwalla A."/>
            <person name="Leonard S."/>
            <person name="Crouse K."/>
            <person name="Collura K."/>
            <person name="Kudrna D."/>
            <person name="Currie J."/>
            <person name="He R."/>
            <person name="Angelova A."/>
            <person name="Rajasekar S."/>
            <person name="Mueller T."/>
            <person name="Lomeli R."/>
            <person name="Scara G."/>
            <person name="Ko A."/>
            <person name="Delaney K."/>
            <person name="Wissotski M."/>
            <person name="Lopez G."/>
            <person name="Campos D."/>
            <person name="Braidotti M."/>
            <person name="Ashley E."/>
            <person name="Golser W."/>
            <person name="Kim H."/>
            <person name="Lee S."/>
            <person name="Lin J."/>
            <person name="Dujmic Z."/>
            <person name="Kim W."/>
            <person name="Talag J."/>
            <person name="Zuccolo A."/>
            <person name="Fan C."/>
            <person name="Sebastian A."/>
            <person name="Kramer M."/>
            <person name="Spiegel L."/>
            <person name="Nascimento L."/>
            <person name="Zutavern T."/>
            <person name="Miller B."/>
            <person name="Ambroise C."/>
            <person name="Muller S."/>
            <person name="Spooner W."/>
            <person name="Narechania A."/>
            <person name="Ren L."/>
            <person name="Wei S."/>
            <person name="Kumari S."/>
            <person name="Faga B."/>
            <person name="Levy M.J."/>
            <person name="McMahan L."/>
            <person name="Van Buren P."/>
            <person name="Vaughn M.W."/>
            <person name="Ying K."/>
            <person name="Yeh C.-T."/>
            <person name="Emrich S.J."/>
            <person name="Jia Y."/>
            <person name="Kalyanaraman A."/>
            <person name="Hsia A.-P."/>
            <person name="Barbazuk W.B."/>
            <person name="Baucom R.S."/>
            <person name="Brutnell T.P."/>
            <person name="Carpita N.C."/>
            <person name="Chaparro C."/>
            <person name="Chia J.-M."/>
            <person name="Deragon J.-M."/>
            <person name="Estill J.C."/>
            <person name="Fu Y."/>
            <person name="Jeddeloh J.A."/>
            <person name="Han Y."/>
            <person name="Lee H."/>
            <person name="Li P."/>
            <person name="Lisch D.R."/>
            <person name="Liu S."/>
            <person name="Liu Z."/>
            <person name="Nagel D.H."/>
            <person name="McCann M.C."/>
            <person name="SanMiguel P."/>
            <person name="Myers A.M."/>
            <person name="Nettleton D."/>
            <person name="Nguyen J."/>
            <person name="Penning B.W."/>
            <person name="Ponnala L."/>
            <person name="Schneider K.L."/>
            <person name="Schwartz D.C."/>
            <person name="Sharma A."/>
            <person name="Soderlund C."/>
            <person name="Springer N.M."/>
            <person name="Sun Q."/>
            <person name="Wang H."/>
            <person name="Waterman M."/>
            <person name="Westerman R."/>
            <person name="Wolfgruber T.K."/>
            <person name="Yang L."/>
            <person name="Yu Y."/>
            <person name="Zhang L."/>
            <person name="Zhou S."/>
            <person name="Zhu Q."/>
            <person name="Bennetzen J.L."/>
            <person name="Dawe R.K."/>
            <person name="Jiang J."/>
            <person name="Jiang N."/>
            <person name="Presting G.G."/>
            <person name="Wessler S.R."/>
            <person name="Aluru S."/>
            <person name="Martienssen R.A."/>
            <person name="Clifton S.W."/>
            <person name="McCombie W.R."/>
            <person name="Wing R.A."/>
            <person name="Wilson R.K."/>
        </authorList>
    </citation>
    <scope>NUCLEOTIDE SEQUENCE [LARGE SCALE GENOMIC DNA]</scope>
    <source>
        <strain evidence="3">cv. B73</strain>
    </source>
</reference>
<reference evidence="2" key="2">
    <citation type="submission" date="2019-07" db="EMBL/GenBank/DDBJ databases">
        <authorList>
            <person name="Seetharam A."/>
            <person name="Woodhouse M."/>
            <person name="Cannon E."/>
        </authorList>
    </citation>
    <scope>NUCLEOTIDE SEQUENCE [LARGE SCALE GENOMIC DNA]</scope>
    <source>
        <strain evidence="2">cv. B73</strain>
    </source>
</reference>
<proteinExistence type="evidence at protein level"/>
<keyword evidence="3" id="KW-1185">Reference proteome</keyword>
<sequence>MIDEKRLRKREVDETHVVFVHRPVSFFYSDQEREEENAGCHKNKGLEGRHVITAGVGRVVPAAPPVLPRVVGVVHPVRWEQPRERPPPHQRRGLSPPLPVPAVPVAVASAARCGLAAAVGRGPGSRQLVPADRAGVVQAEPRHDAVGVVDVLARQLPRGLPELEVLLAHGALRAVRQVCPGDPHRRERVDGRRRRRRRPRPVVLRQLLDEVVQVRPREVVPEVDGRGRGRPPQYRRRRRRGGHAPSNRRRRRSRMRGRSLRRRSRLAERAAWYRRRRLPAVYDPAARVAVVLALRVERVRQKVRRRERGARRQVDLVEEAAEAARAEDVGGRVGDDAERAAALVAPVHAARPVAHGRRRRRHRRGGGCGSLRRVGLMVPGCLPRSAAVALGGGGWNCA</sequence>
<reference evidence="2" key="3">
    <citation type="submission" date="2021-05" db="UniProtKB">
        <authorList>
            <consortium name="EnsemblPlants"/>
        </authorList>
    </citation>
    <scope>IDENTIFICATION</scope>
    <source>
        <strain evidence="2">cv. B73</strain>
    </source>
</reference>
<protein>
    <submittedName>
        <fullName evidence="2">Uncharacterized protein</fullName>
    </submittedName>
</protein>
<accession>A0A804PNP1</accession>